<dbReference type="Gene3D" id="1.25.40.10">
    <property type="entry name" value="Tetratricopeptide repeat domain"/>
    <property type="match status" value="2"/>
</dbReference>
<dbReference type="SUPFAM" id="SSF48452">
    <property type="entry name" value="TPR-like"/>
    <property type="match status" value="1"/>
</dbReference>
<feature type="coiled-coil region" evidence="1">
    <location>
        <begin position="287"/>
        <end position="314"/>
    </location>
</feature>
<dbReference type="InterPro" id="IPR001387">
    <property type="entry name" value="Cro/C1-type_HTH"/>
</dbReference>
<protein>
    <submittedName>
        <fullName evidence="3">Helix-turn-helix domain-containing protein</fullName>
    </submittedName>
</protein>
<dbReference type="AlphaFoldDB" id="A0A9D0YX19"/>
<dbReference type="PROSITE" id="PS50943">
    <property type="entry name" value="HTH_CROC1"/>
    <property type="match status" value="1"/>
</dbReference>
<dbReference type="GO" id="GO:0003677">
    <property type="term" value="F:DNA binding"/>
    <property type="evidence" value="ECO:0007669"/>
    <property type="project" value="InterPro"/>
</dbReference>
<evidence type="ECO:0000256" key="1">
    <source>
        <dbReference type="SAM" id="Coils"/>
    </source>
</evidence>
<comment type="caution">
    <text evidence="3">The sequence shown here is derived from an EMBL/GenBank/DDBJ whole genome shotgun (WGS) entry which is preliminary data.</text>
</comment>
<evidence type="ECO:0000259" key="2">
    <source>
        <dbReference type="PROSITE" id="PS50943"/>
    </source>
</evidence>
<feature type="non-terminal residue" evidence="3">
    <location>
        <position position="413"/>
    </location>
</feature>
<dbReference type="InterPro" id="IPR010982">
    <property type="entry name" value="Lambda_DNA-bd_dom_sf"/>
</dbReference>
<dbReference type="CDD" id="cd00093">
    <property type="entry name" value="HTH_XRE"/>
    <property type="match status" value="1"/>
</dbReference>
<dbReference type="SUPFAM" id="SSF47413">
    <property type="entry name" value="lambda repressor-like DNA-binding domains"/>
    <property type="match status" value="1"/>
</dbReference>
<keyword evidence="1" id="KW-0175">Coiled coil</keyword>
<dbReference type="SMART" id="SM00530">
    <property type="entry name" value="HTH_XRE"/>
    <property type="match status" value="1"/>
</dbReference>
<dbReference type="EMBL" id="DVFI01000031">
    <property type="protein sequence ID" value="HIQ62383.1"/>
    <property type="molecule type" value="Genomic_DNA"/>
</dbReference>
<gene>
    <name evidence="3" type="ORF">IAA66_02210</name>
</gene>
<dbReference type="Proteomes" id="UP000886819">
    <property type="component" value="Unassembled WGS sequence"/>
</dbReference>
<name>A0A9D0YX19_9FIRM</name>
<evidence type="ECO:0000313" key="4">
    <source>
        <dbReference type="Proteomes" id="UP000886819"/>
    </source>
</evidence>
<feature type="domain" description="HTH cro/C1-type" evidence="2">
    <location>
        <begin position="14"/>
        <end position="70"/>
    </location>
</feature>
<proteinExistence type="predicted"/>
<evidence type="ECO:0000313" key="3">
    <source>
        <dbReference type="EMBL" id="HIQ62383.1"/>
    </source>
</evidence>
<accession>A0A9D0YX19</accession>
<sequence length="413" mass="45705">MSGDEGGRLAGLLIRRERLRRDWSQAGLCRGVCAVSYLSKIEQGKAEASPEVIRQLFARLDIIWDTEEDARTRDWIEAGYAKLLGAQWAAFYAWNAALREREPLLRNGRFAADVLVLGAFAGGRKPVDVGLEPFLDARQLALQRAMQGRFPEAVSLCPHPFFWLLHGRTLYRTGRYSAALEALQKAYHGAAEAGYAHIMMESRAFTGNCYSDMGDFSRMMEHYAVAGRLAEALGAAETQEVIRYNMAATQLTLGHAREAYDYYSGRKQHTAMSLHKLAVSCEALGLREEARAALDAAEDAVNAAEEALGAAEDAADAGADALGAAEEALGAGTDMAPSLAREILRLVRYRLDHEDPLSDARYGEKLLSCFARIRRELPVGYAAFHLPWVLAWHKANRQYKQACALLEEFSSKR</sequence>
<dbReference type="InterPro" id="IPR011990">
    <property type="entry name" value="TPR-like_helical_dom_sf"/>
</dbReference>
<reference evidence="3" key="1">
    <citation type="submission" date="2020-10" db="EMBL/GenBank/DDBJ databases">
        <authorList>
            <person name="Gilroy R."/>
        </authorList>
    </citation>
    <scope>NUCLEOTIDE SEQUENCE</scope>
    <source>
        <strain evidence="3">ChiHile30-977</strain>
    </source>
</reference>
<dbReference type="Pfam" id="PF01381">
    <property type="entry name" value="HTH_3"/>
    <property type="match status" value="1"/>
</dbReference>
<organism evidence="3 4">
    <name type="scientific">Candidatus Avichristensenella intestinipullorum</name>
    <dbReference type="NCBI Taxonomy" id="2840693"/>
    <lineage>
        <taxon>Bacteria</taxon>
        <taxon>Bacillati</taxon>
        <taxon>Bacillota</taxon>
        <taxon>Clostridia</taxon>
        <taxon>Candidatus Avichristensenella</taxon>
    </lineage>
</organism>
<reference evidence="3" key="2">
    <citation type="journal article" date="2021" name="PeerJ">
        <title>Extensive microbial diversity within the chicken gut microbiome revealed by metagenomics and culture.</title>
        <authorList>
            <person name="Gilroy R."/>
            <person name="Ravi A."/>
            <person name="Getino M."/>
            <person name="Pursley I."/>
            <person name="Horton D.L."/>
            <person name="Alikhan N.F."/>
            <person name="Baker D."/>
            <person name="Gharbi K."/>
            <person name="Hall N."/>
            <person name="Watson M."/>
            <person name="Adriaenssens E.M."/>
            <person name="Foster-Nyarko E."/>
            <person name="Jarju S."/>
            <person name="Secka A."/>
            <person name="Antonio M."/>
            <person name="Oren A."/>
            <person name="Chaudhuri R.R."/>
            <person name="La Ragione R."/>
            <person name="Hildebrand F."/>
            <person name="Pallen M.J."/>
        </authorList>
    </citation>
    <scope>NUCLEOTIDE SEQUENCE</scope>
    <source>
        <strain evidence="3">ChiHile30-977</strain>
    </source>
</reference>